<gene>
    <name evidence="2" type="ORF">CC86DRAFT_377045</name>
</gene>
<organism evidence="2 3">
    <name type="scientific">Ophiobolus disseminans</name>
    <dbReference type="NCBI Taxonomy" id="1469910"/>
    <lineage>
        <taxon>Eukaryota</taxon>
        <taxon>Fungi</taxon>
        <taxon>Dikarya</taxon>
        <taxon>Ascomycota</taxon>
        <taxon>Pezizomycotina</taxon>
        <taxon>Dothideomycetes</taxon>
        <taxon>Pleosporomycetidae</taxon>
        <taxon>Pleosporales</taxon>
        <taxon>Pleosporineae</taxon>
        <taxon>Phaeosphaeriaceae</taxon>
        <taxon>Ophiobolus</taxon>
    </lineage>
</organism>
<feature type="region of interest" description="Disordered" evidence="1">
    <location>
        <begin position="51"/>
        <end position="70"/>
    </location>
</feature>
<sequence length="219" mass="24114">MFAHRSSQSRIARYALPQVPLSANCCSTRGFAIYYDDVERRHDAPGQARLTLSPAAALTPSSSPRTAHATPIADPCEHENSLCDRGLRHGPCYLSSALGHSLAPEVSADDRRACQFPSRCMDDLRSSSLIQLPPYRSLNTIPQHNLHRVSRGPTHSLFQSREICETGAWRTSELRLMLSASSRPPDRFASLNTLGARVGNTIGSDLQMHSARPICPLER</sequence>
<dbReference type="Proteomes" id="UP000799424">
    <property type="component" value="Unassembled WGS sequence"/>
</dbReference>
<evidence type="ECO:0000313" key="3">
    <source>
        <dbReference type="Proteomes" id="UP000799424"/>
    </source>
</evidence>
<dbReference type="EMBL" id="MU006216">
    <property type="protein sequence ID" value="KAF2833984.1"/>
    <property type="molecule type" value="Genomic_DNA"/>
</dbReference>
<protein>
    <submittedName>
        <fullName evidence="2">Uncharacterized protein</fullName>
    </submittedName>
</protein>
<keyword evidence="3" id="KW-1185">Reference proteome</keyword>
<accession>A0A6A7AM31</accession>
<evidence type="ECO:0000256" key="1">
    <source>
        <dbReference type="SAM" id="MobiDB-lite"/>
    </source>
</evidence>
<evidence type="ECO:0000313" key="2">
    <source>
        <dbReference type="EMBL" id="KAF2833984.1"/>
    </source>
</evidence>
<reference evidence="2" key="1">
    <citation type="journal article" date="2020" name="Stud. Mycol.">
        <title>101 Dothideomycetes genomes: a test case for predicting lifestyles and emergence of pathogens.</title>
        <authorList>
            <person name="Haridas S."/>
            <person name="Albert R."/>
            <person name="Binder M."/>
            <person name="Bloem J."/>
            <person name="Labutti K."/>
            <person name="Salamov A."/>
            <person name="Andreopoulos B."/>
            <person name="Baker S."/>
            <person name="Barry K."/>
            <person name="Bills G."/>
            <person name="Bluhm B."/>
            <person name="Cannon C."/>
            <person name="Castanera R."/>
            <person name="Culley D."/>
            <person name="Daum C."/>
            <person name="Ezra D."/>
            <person name="Gonzalez J."/>
            <person name="Henrissat B."/>
            <person name="Kuo A."/>
            <person name="Liang C."/>
            <person name="Lipzen A."/>
            <person name="Lutzoni F."/>
            <person name="Magnuson J."/>
            <person name="Mondo S."/>
            <person name="Nolan M."/>
            <person name="Ohm R."/>
            <person name="Pangilinan J."/>
            <person name="Park H.-J."/>
            <person name="Ramirez L."/>
            <person name="Alfaro M."/>
            <person name="Sun H."/>
            <person name="Tritt A."/>
            <person name="Yoshinaga Y."/>
            <person name="Zwiers L.-H."/>
            <person name="Turgeon B."/>
            <person name="Goodwin S."/>
            <person name="Spatafora J."/>
            <person name="Crous P."/>
            <person name="Grigoriev I."/>
        </authorList>
    </citation>
    <scope>NUCLEOTIDE SEQUENCE</scope>
    <source>
        <strain evidence="2">CBS 113818</strain>
    </source>
</reference>
<dbReference type="AlphaFoldDB" id="A0A6A7AM31"/>
<name>A0A6A7AM31_9PLEO</name>
<feature type="compositionally biased region" description="Low complexity" evidence="1">
    <location>
        <begin position="51"/>
        <end position="67"/>
    </location>
</feature>
<proteinExistence type="predicted"/>